<dbReference type="InterPro" id="IPR003675">
    <property type="entry name" value="Rce1/LyrA-like_dom"/>
</dbReference>
<feature type="transmembrane region" description="Helical" evidence="1">
    <location>
        <begin position="126"/>
        <end position="147"/>
    </location>
</feature>
<dbReference type="STRING" id="29354.IO98_11190"/>
<dbReference type="AlphaFoldDB" id="A0A084JM73"/>
<feature type="transmembrane region" description="Helical" evidence="1">
    <location>
        <begin position="41"/>
        <end position="60"/>
    </location>
</feature>
<dbReference type="EMBL" id="JPME01000013">
    <property type="protein sequence ID" value="KEZ90057.1"/>
    <property type="molecule type" value="Genomic_DNA"/>
</dbReference>
<dbReference type="Proteomes" id="UP000028525">
    <property type="component" value="Unassembled WGS sequence"/>
</dbReference>
<evidence type="ECO:0000313" key="3">
    <source>
        <dbReference type="EMBL" id="KEZ90057.1"/>
    </source>
</evidence>
<evidence type="ECO:0000259" key="2">
    <source>
        <dbReference type="Pfam" id="PF02517"/>
    </source>
</evidence>
<proteinExistence type="predicted"/>
<dbReference type="GO" id="GO:0080120">
    <property type="term" value="P:CAAX-box protein maturation"/>
    <property type="evidence" value="ECO:0007669"/>
    <property type="project" value="UniProtKB-ARBA"/>
</dbReference>
<feature type="transmembrane region" description="Helical" evidence="1">
    <location>
        <begin position="159"/>
        <end position="178"/>
    </location>
</feature>
<dbReference type="GO" id="GO:0004175">
    <property type="term" value="F:endopeptidase activity"/>
    <property type="evidence" value="ECO:0007669"/>
    <property type="project" value="UniProtKB-ARBA"/>
</dbReference>
<keyword evidence="4" id="KW-1185">Reference proteome</keyword>
<name>A0A084JM73_9FIRM</name>
<feature type="transmembrane region" description="Helical" evidence="1">
    <location>
        <begin position="251"/>
        <end position="271"/>
    </location>
</feature>
<comment type="caution">
    <text evidence="3">The sequence shown here is derived from an EMBL/GenBank/DDBJ whole genome shotgun (WGS) entry which is preliminary data.</text>
</comment>
<feature type="transmembrane region" description="Helical" evidence="1">
    <location>
        <begin position="12"/>
        <end position="29"/>
    </location>
</feature>
<dbReference type="RefSeq" id="WP_038280971.1">
    <property type="nucleotide sequence ID" value="NZ_JPME01000013.1"/>
</dbReference>
<accession>A0A084JM73</accession>
<dbReference type="PANTHER" id="PTHR39430">
    <property type="entry name" value="MEMBRANE-ASSOCIATED PROTEASE-RELATED"/>
    <property type="match status" value="1"/>
</dbReference>
<feature type="transmembrane region" description="Helical" evidence="1">
    <location>
        <begin position="72"/>
        <end position="93"/>
    </location>
</feature>
<organism evidence="3 4">
    <name type="scientific">Lacrimispora celerecrescens</name>
    <dbReference type="NCBI Taxonomy" id="29354"/>
    <lineage>
        <taxon>Bacteria</taxon>
        <taxon>Bacillati</taxon>
        <taxon>Bacillota</taxon>
        <taxon>Clostridia</taxon>
        <taxon>Lachnospirales</taxon>
        <taxon>Lachnospiraceae</taxon>
        <taxon>Lacrimispora</taxon>
    </lineage>
</organism>
<protein>
    <submittedName>
        <fullName evidence="3">Abortive infection protein</fullName>
    </submittedName>
</protein>
<reference evidence="3 4" key="1">
    <citation type="submission" date="2014-07" db="EMBL/GenBank/DDBJ databases">
        <title>Draft genome of Clostridium celerecrescens 152B isolated from sediments associated with methane hydrate from Krishna Godavari basin.</title>
        <authorList>
            <person name="Honkalas V.S."/>
            <person name="Dabir A.P."/>
            <person name="Arora P."/>
            <person name="Dhakephalkar P.K."/>
        </authorList>
    </citation>
    <scope>NUCLEOTIDE SEQUENCE [LARGE SCALE GENOMIC DNA]</scope>
    <source>
        <strain evidence="3 4">152B</strain>
    </source>
</reference>
<dbReference type="PANTHER" id="PTHR39430:SF1">
    <property type="entry name" value="PROTEASE"/>
    <property type="match status" value="1"/>
</dbReference>
<evidence type="ECO:0000313" key="4">
    <source>
        <dbReference type="Proteomes" id="UP000028525"/>
    </source>
</evidence>
<keyword evidence="1" id="KW-0812">Transmembrane</keyword>
<keyword evidence="1" id="KW-1133">Transmembrane helix</keyword>
<dbReference type="Pfam" id="PF02517">
    <property type="entry name" value="Rce1-like"/>
    <property type="match status" value="1"/>
</dbReference>
<evidence type="ECO:0000256" key="1">
    <source>
        <dbReference type="SAM" id="Phobius"/>
    </source>
</evidence>
<dbReference type="OrthoDB" id="357883at2"/>
<gene>
    <name evidence="3" type="ORF">IO98_11190</name>
</gene>
<sequence>MLDYKRNPIPIILMLYAICFAFRTIEYFIFRTDQTVIGEAFIHKLSGILLLGISISLFRYSWTKVGFSPVKVFRNILLGALLGTAVFTVGYGIEILIQSSTDNFSGLKFYVTSYSLLGNRGMQSNLLFIMICIAGNMINVIMEEGVFRGLFVRLAEEKYSFPVACILSSVLFGVWHIMQPLRNVIDGNQSMAGAFMAGLILVVTSTLLGIQYCMLYKLTGSLWAGMTAHFVNNTTANLLHVVTSSGVDELLSVRITIAQTLSFLIVLFFYISRNRKK</sequence>
<keyword evidence="1" id="KW-0472">Membrane</keyword>
<feature type="transmembrane region" description="Helical" evidence="1">
    <location>
        <begin position="190"/>
        <end position="208"/>
    </location>
</feature>
<feature type="domain" description="CAAX prenyl protease 2/Lysostaphin resistance protein A-like" evidence="2">
    <location>
        <begin position="128"/>
        <end position="234"/>
    </location>
</feature>